<evidence type="ECO:0000313" key="3">
    <source>
        <dbReference type="Proteomes" id="UP001060261"/>
    </source>
</evidence>
<evidence type="ECO:0000256" key="1">
    <source>
        <dbReference type="SAM" id="MobiDB-lite"/>
    </source>
</evidence>
<dbReference type="Proteomes" id="UP001060261">
    <property type="component" value="Chromosome"/>
</dbReference>
<proteinExistence type="predicted"/>
<dbReference type="EMBL" id="CP104213">
    <property type="protein sequence ID" value="UWX64460.1"/>
    <property type="molecule type" value="Genomic_DNA"/>
</dbReference>
<accession>A0ABY5YH55</accession>
<feature type="region of interest" description="Disordered" evidence="1">
    <location>
        <begin position="60"/>
        <end position="85"/>
    </location>
</feature>
<gene>
    <name evidence="2" type="ORF">N0D28_01970</name>
</gene>
<evidence type="ECO:0000313" key="2">
    <source>
        <dbReference type="EMBL" id="UWX64460.1"/>
    </source>
</evidence>
<sequence>MTDPLDDNTPLVGITEDDSRPAPTDQNTLLGRLVHPQPVDDAATRRGDVPSLATSFIETLSGQSVDGAGHADADADEGTTDNSQA</sequence>
<organism evidence="2 3">
    <name type="scientific">Deinococcus rubellus</name>
    <dbReference type="NCBI Taxonomy" id="1889240"/>
    <lineage>
        <taxon>Bacteria</taxon>
        <taxon>Thermotogati</taxon>
        <taxon>Deinococcota</taxon>
        <taxon>Deinococci</taxon>
        <taxon>Deinococcales</taxon>
        <taxon>Deinococcaceae</taxon>
        <taxon>Deinococcus</taxon>
    </lineage>
</organism>
<protein>
    <submittedName>
        <fullName evidence="2">Uncharacterized protein</fullName>
    </submittedName>
</protein>
<name>A0ABY5YH55_9DEIO</name>
<keyword evidence="3" id="KW-1185">Reference proteome</keyword>
<dbReference type="RefSeq" id="WP_260560734.1">
    <property type="nucleotide sequence ID" value="NZ_BAABEC010000076.1"/>
</dbReference>
<feature type="region of interest" description="Disordered" evidence="1">
    <location>
        <begin position="1"/>
        <end position="47"/>
    </location>
</feature>
<reference evidence="2" key="1">
    <citation type="submission" date="2022-09" db="EMBL/GenBank/DDBJ databases">
        <title>genome sequence of Deinococcus rubellus.</title>
        <authorList>
            <person name="Srinivasan S."/>
        </authorList>
    </citation>
    <scope>NUCLEOTIDE SEQUENCE</scope>
    <source>
        <strain evidence="2">Ant6</strain>
    </source>
</reference>